<reference evidence="2 3" key="1">
    <citation type="submission" date="2022-07" db="EMBL/GenBank/DDBJ databases">
        <title>Mucilaginibacter sp. JC4.</title>
        <authorList>
            <person name="Le V."/>
            <person name="Ko S.-R."/>
            <person name="Ahn C.-Y."/>
            <person name="Oh H.-M."/>
        </authorList>
    </citation>
    <scope>NUCLEOTIDE SEQUENCE [LARGE SCALE GENOMIC DNA]</scope>
    <source>
        <strain evidence="2 3">JC4</strain>
    </source>
</reference>
<name>A0ABT1T6Z4_9SPHI</name>
<organism evidence="2 3">
    <name type="scientific">Mucilaginibacter aquariorum</name>
    <dbReference type="NCBI Taxonomy" id="2967225"/>
    <lineage>
        <taxon>Bacteria</taxon>
        <taxon>Pseudomonadati</taxon>
        <taxon>Bacteroidota</taxon>
        <taxon>Sphingobacteriia</taxon>
        <taxon>Sphingobacteriales</taxon>
        <taxon>Sphingobacteriaceae</taxon>
        <taxon>Mucilaginibacter</taxon>
    </lineage>
</organism>
<comment type="caution">
    <text evidence="2">The sequence shown here is derived from an EMBL/GenBank/DDBJ whole genome shotgun (WGS) entry which is preliminary data.</text>
</comment>
<proteinExistence type="predicted"/>
<feature type="domain" description="DUF1883" evidence="1">
    <location>
        <begin position="1"/>
        <end position="84"/>
    </location>
</feature>
<keyword evidence="3" id="KW-1185">Reference proteome</keyword>
<dbReference type="Gene3D" id="4.10.1210.10">
    <property type="entry name" value="Atu1913-like"/>
    <property type="match status" value="1"/>
</dbReference>
<dbReference type="InterPro" id="IPR036488">
    <property type="entry name" value="DUF1883-like_sf"/>
</dbReference>
<sequence>MNFLKYELNLDGQDAVKVVLNKQANVRLMDYSNFQAYRNGRRHTYYGGHATVSPFVVRPPHAGQWYLAIDMGGYGGSVNASVSVI</sequence>
<evidence type="ECO:0000313" key="2">
    <source>
        <dbReference type="EMBL" id="MCQ6960400.1"/>
    </source>
</evidence>
<dbReference type="EMBL" id="JANHOH010000007">
    <property type="protein sequence ID" value="MCQ6960400.1"/>
    <property type="molecule type" value="Genomic_DNA"/>
</dbReference>
<evidence type="ECO:0000259" key="1">
    <source>
        <dbReference type="Pfam" id="PF08980"/>
    </source>
</evidence>
<gene>
    <name evidence="2" type="ORF">NPE20_20645</name>
</gene>
<accession>A0ABT1T6Z4</accession>
<dbReference type="RefSeq" id="WP_256540580.1">
    <property type="nucleotide sequence ID" value="NZ_JANHOH010000007.1"/>
</dbReference>
<protein>
    <submittedName>
        <fullName evidence="2">DUF1883 domain-containing protein</fullName>
    </submittedName>
</protein>
<evidence type="ECO:0000313" key="3">
    <source>
        <dbReference type="Proteomes" id="UP001204376"/>
    </source>
</evidence>
<dbReference type="InterPro" id="IPR015073">
    <property type="entry name" value="DUF1883"/>
</dbReference>
<dbReference type="Proteomes" id="UP001204376">
    <property type="component" value="Unassembled WGS sequence"/>
</dbReference>
<dbReference type="SUPFAM" id="SSF141099">
    <property type="entry name" value="Atu1913-like"/>
    <property type="match status" value="1"/>
</dbReference>
<dbReference type="Pfam" id="PF08980">
    <property type="entry name" value="DUF1883"/>
    <property type="match status" value="1"/>
</dbReference>